<proteinExistence type="predicted"/>
<dbReference type="PANTHER" id="PTHR36566:SF1">
    <property type="entry name" value="PYRIDINIUM-3,5-BISTHIOCARBOXYLIC ACID MONONUCLEOTIDE NICKEL INSERTION PROTEIN"/>
    <property type="match status" value="1"/>
</dbReference>
<keyword evidence="1" id="KW-0533">Nickel</keyword>
<dbReference type="Gene3D" id="3.10.20.300">
    <property type="entry name" value="mk0293 like domain"/>
    <property type="match status" value="1"/>
</dbReference>
<evidence type="ECO:0008006" key="3">
    <source>
        <dbReference type="Google" id="ProtNLM"/>
    </source>
</evidence>
<reference evidence="2" key="1">
    <citation type="journal article" date="2014" name="Front. Microbiol.">
        <title>High frequency of phylogenetically diverse reductive dehalogenase-homologous genes in deep subseafloor sedimentary metagenomes.</title>
        <authorList>
            <person name="Kawai M."/>
            <person name="Futagami T."/>
            <person name="Toyoda A."/>
            <person name="Takaki Y."/>
            <person name="Nishi S."/>
            <person name="Hori S."/>
            <person name="Arai W."/>
            <person name="Tsubouchi T."/>
            <person name="Morono Y."/>
            <person name="Uchiyama I."/>
            <person name="Ito T."/>
            <person name="Fujiyama A."/>
            <person name="Inagaki F."/>
            <person name="Takami H."/>
        </authorList>
    </citation>
    <scope>NUCLEOTIDE SEQUENCE</scope>
    <source>
        <strain evidence="2">Expedition CK06-06</strain>
    </source>
</reference>
<sequence>ATLALLEGVPVYGTGVSNELVTPTGAAILTTLCQDFGPMPKMLIRQVGYGVGGRDLKEMPNLLRVVLGEPDFACETDCVTVVETNIDDMNPEIFGFVMERLFEDGALDVVLIPVFMKKNRPGTMVQIICKETDRETVVRRILSETTATGVRHYRTWRSKLPRKVKEATTSYGKVRVKEVSGPTGRVSVVPEYEDCKKIALEKNVPLKVVYETIVKETA</sequence>
<dbReference type="InterPro" id="IPR002822">
    <property type="entry name" value="Ni_insertion"/>
</dbReference>
<dbReference type="EMBL" id="BARS01030853">
    <property type="protein sequence ID" value="GAG26342.1"/>
    <property type="molecule type" value="Genomic_DNA"/>
</dbReference>
<dbReference type="PANTHER" id="PTHR36566">
    <property type="entry name" value="NICKEL INSERTION PROTEIN-RELATED"/>
    <property type="match status" value="1"/>
</dbReference>
<feature type="non-terminal residue" evidence="2">
    <location>
        <position position="1"/>
    </location>
</feature>
<comment type="caution">
    <text evidence="2">The sequence shown here is derived from an EMBL/GenBank/DDBJ whole genome shotgun (WGS) entry which is preliminary data.</text>
</comment>
<organism evidence="2">
    <name type="scientific">marine sediment metagenome</name>
    <dbReference type="NCBI Taxonomy" id="412755"/>
    <lineage>
        <taxon>unclassified sequences</taxon>
        <taxon>metagenomes</taxon>
        <taxon>ecological metagenomes</taxon>
    </lineage>
</organism>
<evidence type="ECO:0000256" key="1">
    <source>
        <dbReference type="ARBA" id="ARBA00022596"/>
    </source>
</evidence>
<evidence type="ECO:0000313" key="2">
    <source>
        <dbReference type="EMBL" id="GAG26342.1"/>
    </source>
</evidence>
<accession>X0WT11</accession>
<dbReference type="Pfam" id="PF01969">
    <property type="entry name" value="Ni_insertion"/>
    <property type="match status" value="1"/>
</dbReference>
<name>X0WT11_9ZZZZ</name>
<protein>
    <recommendedName>
        <fullName evidence="3">LarC family nickel insertion protein</fullName>
    </recommendedName>
</protein>
<dbReference type="AlphaFoldDB" id="X0WT11"/>
<gene>
    <name evidence="2" type="ORF">S01H1_48065</name>
</gene>
<dbReference type="Gene3D" id="3.30.70.1380">
    <property type="entry name" value="Transcriptional regulatory protein pf0864 domain like"/>
    <property type="match status" value="1"/>
</dbReference>